<feature type="compositionally biased region" description="Basic residues" evidence="1">
    <location>
        <begin position="92"/>
        <end position="101"/>
    </location>
</feature>
<accession>A0AAV7DTI0</accession>
<feature type="compositionally biased region" description="Basic and acidic residues" evidence="1">
    <location>
        <begin position="73"/>
        <end position="91"/>
    </location>
</feature>
<organism evidence="2 3">
    <name type="scientific">Aristolochia fimbriata</name>
    <name type="common">White veined hardy Dutchman's pipe vine</name>
    <dbReference type="NCBI Taxonomy" id="158543"/>
    <lineage>
        <taxon>Eukaryota</taxon>
        <taxon>Viridiplantae</taxon>
        <taxon>Streptophyta</taxon>
        <taxon>Embryophyta</taxon>
        <taxon>Tracheophyta</taxon>
        <taxon>Spermatophyta</taxon>
        <taxon>Magnoliopsida</taxon>
        <taxon>Magnoliidae</taxon>
        <taxon>Piperales</taxon>
        <taxon>Aristolochiaceae</taxon>
        <taxon>Aristolochia</taxon>
    </lineage>
</organism>
<name>A0AAV7DTI0_ARIFI</name>
<comment type="caution">
    <text evidence="2">The sequence shown here is derived from an EMBL/GenBank/DDBJ whole genome shotgun (WGS) entry which is preliminary data.</text>
</comment>
<dbReference type="Proteomes" id="UP000825729">
    <property type="component" value="Unassembled WGS sequence"/>
</dbReference>
<feature type="compositionally biased region" description="Polar residues" evidence="1">
    <location>
        <begin position="51"/>
        <end position="69"/>
    </location>
</feature>
<reference evidence="2 3" key="1">
    <citation type="submission" date="2021-07" db="EMBL/GenBank/DDBJ databases">
        <title>The Aristolochia fimbriata genome: insights into angiosperm evolution, floral development and chemical biosynthesis.</title>
        <authorList>
            <person name="Jiao Y."/>
        </authorList>
    </citation>
    <scope>NUCLEOTIDE SEQUENCE [LARGE SCALE GENOMIC DNA]</scope>
    <source>
        <strain evidence="2">IBCAS-2021</strain>
        <tissue evidence="2">Leaf</tissue>
    </source>
</reference>
<proteinExistence type="predicted"/>
<evidence type="ECO:0000313" key="2">
    <source>
        <dbReference type="EMBL" id="KAG9439912.1"/>
    </source>
</evidence>
<dbReference type="EMBL" id="JAINDJ010000008">
    <property type="protein sequence ID" value="KAG9439912.1"/>
    <property type="molecule type" value="Genomic_DNA"/>
</dbReference>
<evidence type="ECO:0000313" key="3">
    <source>
        <dbReference type="Proteomes" id="UP000825729"/>
    </source>
</evidence>
<keyword evidence="3" id="KW-1185">Reference proteome</keyword>
<evidence type="ECO:0000256" key="1">
    <source>
        <dbReference type="SAM" id="MobiDB-lite"/>
    </source>
</evidence>
<feature type="region of interest" description="Disordered" evidence="1">
    <location>
        <begin position="27"/>
        <end position="101"/>
    </location>
</feature>
<dbReference type="AlphaFoldDB" id="A0AAV7DTI0"/>
<sequence>MHILFGSYGVPNILRVMMSTTEGSGMLRRRADALPHRPRRLRRRRRRGQLPGSSSSIPQQSRVRPNRSGNPDAYKRQTRGKERSVVAEVVRHHLSNGRRRSERTSCIRATAIFLSSFLGYILYNL</sequence>
<protein>
    <submittedName>
        <fullName evidence="2">Uncharacterized protein</fullName>
    </submittedName>
</protein>
<gene>
    <name evidence="2" type="ORF">H6P81_020077</name>
</gene>
<feature type="compositionally biased region" description="Basic residues" evidence="1">
    <location>
        <begin position="36"/>
        <end position="48"/>
    </location>
</feature>